<dbReference type="GO" id="GO:0022900">
    <property type="term" value="P:electron transport chain"/>
    <property type="evidence" value="ECO:0007669"/>
    <property type="project" value="InterPro"/>
</dbReference>
<feature type="compositionally biased region" description="Polar residues" evidence="4">
    <location>
        <begin position="8"/>
        <end position="21"/>
    </location>
</feature>
<keyword evidence="3" id="KW-0249">Electron transport</keyword>
<evidence type="ECO:0000256" key="1">
    <source>
        <dbReference type="ARBA" id="ARBA00022714"/>
    </source>
</evidence>
<comment type="function">
    <text evidence="3">Ferredoxins are iron-sulfur proteins that transfer electrons in a wide variety of metabolic reactions.</text>
</comment>
<dbReference type="GO" id="GO:0009507">
    <property type="term" value="C:chloroplast"/>
    <property type="evidence" value="ECO:0007669"/>
    <property type="project" value="UniProtKB-SubCell"/>
</dbReference>
<dbReference type="InterPro" id="IPR001041">
    <property type="entry name" value="2Fe-2S_ferredoxin-type"/>
</dbReference>
<comment type="similarity">
    <text evidence="3">Belongs to the 2Fe2S plant-type ferredoxin family.</text>
</comment>
<dbReference type="InterPro" id="IPR010241">
    <property type="entry name" value="Fd_pln"/>
</dbReference>
<dbReference type="PANTHER" id="PTHR34788:SF4">
    <property type="entry name" value="F15I1.22"/>
    <property type="match status" value="1"/>
</dbReference>
<dbReference type="EMBL" id="JAVXUP010001927">
    <property type="protein sequence ID" value="KAK3006934.1"/>
    <property type="molecule type" value="Genomic_DNA"/>
</dbReference>
<dbReference type="GO" id="GO:0009055">
    <property type="term" value="F:electron transfer activity"/>
    <property type="evidence" value="ECO:0007669"/>
    <property type="project" value="InterPro"/>
</dbReference>
<dbReference type="InterPro" id="IPR012675">
    <property type="entry name" value="Beta-grasp_dom_sf"/>
</dbReference>
<dbReference type="Proteomes" id="UP001188597">
    <property type="component" value="Unassembled WGS sequence"/>
</dbReference>
<evidence type="ECO:0000259" key="5">
    <source>
        <dbReference type="Pfam" id="PF00111"/>
    </source>
</evidence>
<proteinExistence type="inferred from homology"/>
<name>A0AA88VEW6_9ASTE</name>
<evidence type="ECO:0000256" key="3">
    <source>
        <dbReference type="RuleBase" id="RU364001"/>
    </source>
</evidence>
<organism evidence="6 7">
    <name type="scientific">Escallonia herrerae</name>
    <dbReference type="NCBI Taxonomy" id="1293975"/>
    <lineage>
        <taxon>Eukaryota</taxon>
        <taxon>Viridiplantae</taxon>
        <taxon>Streptophyta</taxon>
        <taxon>Embryophyta</taxon>
        <taxon>Tracheophyta</taxon>
        <taxon>Spermatophyta</taxon>
        <taxon>Magnoliopsida</taxon>
        <taxon>eudicotyledons</taxon>
        <taxon>Gunneridae</taxon>
        <taxon>Pentapetalae</taxon>
        <taxon>asterids</taxon>
        <taxon>campanulids</taxon>
        <taxon>Escalloniales</taxon>
        <taxon>Escalloniaceae</taxon>
        <taxon>Escallonia</taxon>
    </lineage>
</organism>
<keyword evidence="3" id="KW-0934">Plastid</keyword>
<dbReference type="NCBIfam" id="TIGR02008">
    <property type="entry name" value="fdx_plant"/>
    <property type="match status" value="1"/>
</dbReference>
<dbReference type="AlphaFoldDB" id="A0AA88VEW6"/>
<sequence length="250" mass="27830">MASHVIPANTTLSQITPQTAGQKPATPVIAGWFSRRGVPLRRRRKVPTVRLGGKKTRRGYFLVRLLRRVRVRWLRLKNSCMLKKLKDYYHSLVQDLIDGGGTMESFQQRLFLETSFGVPVMGLTFNTFPNAGSSLHARLPSQCMLRSAPQCFTASAFIKAPSSLKSISKVFGLTYCHCGSYELNLTLPYSCRAGACSSTFAGKMVKGAVDQSDGSFPDENDQMKEGYLLTCISYPTADFELHTHKEGDLY</sequence>
<evidence type="ECO:0000313" key="7">
    <source>
        <dbReference type="Proteomes" id="UP001188597"/>
    </source>
</evidence>
<dbReference type="Gene3D" id="3.10.20.30">
    <property type="match status" value="1"/>
</dbReference>
<dbReference type="PANTHER" id="PTHR34788">
    <property type="entry name" value="F15I1.22"/>
    <property type="match status" value="1"/>
</dbReference>
<keyword evidence="2 3" id="KW-0411">Iron-sulfur</keyword>
<evidence type="ECO:0000256" key="4">
    <source>
        <dbReference type="SAM" id="MobiDB-lite"/>
    </source>
</evidence>
<dbReference type="Pfam" id="PF00111">
    <property type="entry name" value="Fer2"/>
    <property type="match status" value="1"/>
</dbReference>
<feature type="domain" description="2Fe-2S ferredoxin-type" evidence="5">
    <location>
        <begin position="184"/>
        <end position="236"/>
    </location>
</feature>
<comment type="subcellular location">
    <subcellularLocation>
        <location evidence="3">Plastid</location>
        <location evidence="3">Chloroplast</location>
    </subcellularLocation>
</comment>
<accession>A0AA88VEW6</accession>
<dbReference type="InterPro" id="IPR036010">
    <property type="entry name" value="2Fe-2S_ferredoxin-like_sf"/>
</dbReference>
<comment type="cofactor">
    <cofactor evidence="3">
        <name>[2Fe-2S] cluster</name>
        <dbReference type="ChEBI" id="CHEBI:190135"/>
    </cofactor>
    <text evidence="3">Binds 1 [2Fe-2S] cluster.</text>
</comment>
<keyword evidence="1 3" id="KW-0001">2Fe-2S</keyword>
<protein>
    <recommendedName>
        <fullName evidence="3">Ferredoxin</fullName>
    </recommendedName>
</protein>
<comment type="caution">
    <text evidence="6">The sequence shown here is derived from an EMBL/GenBank/DDBJ whole genome shotgun (WGS) entry which is preliminary data.</text>
</comment>
<reference evidence="6" key="1">
    <citation type="submission" date="2022-12" db="EMBL/GenBank/DDBJ databases">
        <title>Draft genome assemblies for two species of Escallonia (Escalloniales).</title>
        <authorList>
            <person name="Chanderbali A."/>
            <person name="Dervinis C."/>
            <person name="Anghel I."/>
            <person name="Soltis D."/>
            <person name="Soltis P."/>
            <person name="Zapata F."/>
        </authorList>
    </citation>
    <scope>NUCLEOTIDE SEQUENCE</scope>
    <source>
        <strain evidence="6">UCBG64.0493</strain>
        <tissue evidence="6">Leaf</tissue>
    </source>
</reference>
<evidence type="ECO:0000313" key="6">
    <source>
        <dbReference type="EMBL" id="KAK3006934.1"/>
    </source>
</evidence>
<dbReference type="CDD" id="cd00207">
    <property type="entry name" value="fer2"/>
    <property type="match status" value="1"/>
</dbReference>
<dbReference type="SUPFAM" id="SSF54292">
    <property type="entry name" value="2Fe-2S ferredoxin-like"/>
    <property type="match status" value="1"/>
</dbReference>
<keyword evidence="3" id="KW-0408">Iron</keyword>
<keyword evidence="3" id="KW-0479">Metal-binding</keyword>
<dbReference type="GO" id="GO:0046872">
    <property type="term" value="F:metal ion binding"/>
    <property type="evidence" value="ECO:0007669"/>
    <property type="project" value="UniProtKB-KW"/>
</dbReference>
<keyword evidence="7" id="KW-1185">Reference proteome</keyword>
<evidence type="ECO:0000256" key="2">
    <source>
        <dbReference type="ARBA" id="ARBA00023014"/>
    </source>
</evidence>
<gene>
    <name evidence="6" type="ORF">RJ639_016889</name>
</gene>
<dbReference type="GO" id="GO:0051537">
    <property type="term" value="F:2 iron, 2 sulfur cluster binding"/>
    <property type="evidence" value="ECO:0007669"/>
    <property type="project" value="UniProtKB-KW"/>
</dbReference>
<keyword evidence="3" id="KW-0150">Chloroplast</keyword>
<keyword evidence="3" id="KW-0813">Transport</keyword>
<feature type="region of interest" description="Disordered" evidence="4">
    <location>
        <begin position="1"/>
        <end position="24"/>
    </location>
</feature>